<name>A0A814FD21_9BILA</name>
<comment type="caution">
    <text evidence="1">The sequence shown here is derived from an EMBL/GenBank/DDBJ whole genome shotgun (WGS) entry which is preliminary data.</text>
</comment>
<dbReference type="AlphaFoldDB" id="A0A814FD21"/>
<reference evidence="1" key="1">
    <citation type="submission" date="2021-02" db="EMBL/GenBank/DDBJ databases">
        <authorList>
            <person name="Nowell W R."/>
        </authorList>
    </citation>
    <scope>NUCLEOTIDE SEQUENCE</scope>
</reference>
<gene>
    <name evidence="1" type="ORF">IZO911_LOCUS16583</name>
</gene>
<accession>A0A814FD21</accession>
<dbReference type="EMBL" id="CAJNOE010000149">
    <property type="protein sequence ID" value="CAF0981208.1"/>
    <property type="molecule type" value="Genomic_DNA"/>
</dbReference>
<evidence type="ECO:0000313" key="2">
    <source>
        <dbReference type="Proteomes" id="UP000663860"/>
    </source>
</evidence>
<organism evidence="1 2">
    <name type="scientific">Adineta steineri</name>
    <dbReference type="NCBI Taxonomy" id="433720"/>
    <lineage>
        <taxon>Eukaryota</taxon>
        <taxon>Metazoa</taxon>
        <taxon>Spiralia</taxon>
        <taxon>Gnathifera</taxon>
        <taxon>Rotifera</taxon>
        <taxon>Eurotatoria</taxon>
        <taxon>Bdelloidea</taxon>
        <taxon>Adinetida</taxon>
        <taxon>Adinetidae</taxon>
        <taxon>Adineta</taxon>
    </lineage>
</organism>
<proteinExistence type="predicted"/>
<evidence type="ECO:0000313" key="1">
    <source>
        <dbReference type="EMBL" id="CAF0981208.1"/>
    </source>
</evidence>
<dbReference type="Proteomes" id="UP000663860">
    <property type="component" value="Unassembled WGS sequence"/>
</dbReference>
<sequence>MTQCYLMNFDRFQSFLIQIDSQLQVLRINIKYDRTYLDANRWEHIISQYFSLLQNFDKIYCKDEFHRFGLKDNGPFTWQSLKIHMKINV</sequence>
<protein>
    <submittedName>
        <fullName evidence="1">Uncharacterized protein</fullName>
    </submittedName>
</protein>